<organism evidence="8">
    <name type="scientific">Setaria italica</name>
    <name type="common">Foxtail millet</name>
    <name type="synonym">Panicum italicum</name>
    <dbReference type="NCBI Taxonomy" id="4555"/>
    <lineage>
        <taxon>Eukaryota</taxon>
        <taxon>Viridiplantae</taxon>
        <taxon>Streptophyta</taxon>
        <taxon>Embryophyta</taxon>
        <taxon>Tracheophyta</taxon>
        <taxon>Spermatophyta</taxon>
        <taxon>Magnoliopsida</taxon>
        <taxon>Liliopsida</taxon>
        <taxon>Poales</taxon>
        <taxon>Poaceae</taxon>
        <taxon>PACMAD clade</taxon>
        <taxon>Panicoideae</taxon>
        <taxon>Panicodae</taxon>
        <taxon>Paniceae</taxon>
        <taxon>Cenchrinae</taxon>
        <taxon>Setaria</taxon>
    </lineage>
</organism>
<keyword evidence="7" id="KW-0560">Oxidoreductase</keyword>
<evidence type="ECO:0008006" key="9">
    <source>
        <dbReference type="Google" id="ProtNLM"/>
    </source>
</evidence>
<evidence type="ECO:0000256" key="6">
    <source>
        <dbReference type="PIRSR" id="PIRSR602401-1"/>
    </source>
</evidence>
<dbReference type="InterPro" id="IPR002401">
    <property type="entry name" value="Cyt_P450_E_grp-I"/>
</dbReference>
<accession>A0A368PLE4</accession>
<dbReference type="EMBL" id="CM003528">
    <property type="protein sequence ID" value="RCV06479.1"/>
    <property type="molecule type" value="Genomic_DNA"/>
</dbReference>
<reference evidence="8" key="2">
    <citation type="submission" date="2015-07" db="EMBL/GenBank/DDBJ databases">
        <authorList>
            <person name="Noorani M."/>
        </authorList>
    </citation>
    <scope>NUCLEOTIDE SEQUENCE</scope>
    <source>
        <strain evidence="8">Yugu1</strain>
    </source>
</reference>
<dbReference type="InterPro" id="IPR051103">
    <property type="entry name" value="Plant_metabolite_P450s"/>
</dbReference>
<evidence type="ECO:0000256" key="7">
    <source>
        <dbReference type="RuleBase" id="RU000461"/>
    </source>
</evidence>
<dbReference type="PANTHER" id="PTHR24298:SF389">
    <property type="entry name" value="OS04G0128400 PROTEIN"/>
    <property type="match status" value="1"/>
</dbReference>
<comment type="subcellular location">
    <subcellularLocation>
        <location evidence="1">Membrane</location>
        <topology evidence="1">Single-pass membrane protein</topology>
    </subcellularLocation>
</comment>
<dbReference type="OrthoDB" id="1055148at2759"/>
<dbReference type="AlphaFoldDB" id="A0A368PLE4"/>
<proteinExistence type="inferred from homology"/>
<keyword evidence="6 7" id="KW-0408">Iron</keyword>
<evidence type="ECO:0000256" key="5">
    <source>
        <dbReference type="ARBA" id="ARBA00023136"/>
    </source>
</evidence>
<dbReference type="GO" id="GO:0004497">
    <property type="term" value="F:monooxygenase activity"/>
    <property type="evidence" value="ECO:0007669"/>
    <property type="project" value="UniProtKB-KW"/>
</dbReference>
<dbReference type="Gene3D" id="1.10.630.10">
    <property type="entry name" value="Cytochrome P450"/>
    <property type="match status" value="1"/>
</dbReference>
<keyword evidence="5" id="KW-0472">Membrane</keyword>
<comment type="similarity">
    <text evidence="7">Belongs to the cytochrome P450 family.</text>
</comment>
<evidence type="ECO:0000256" key="3">
    <source>
        <dbReference type="ARBA" id="ARBA00022723"/>
    </source>
</evidence>
<comment type="cofactor">
    <cofactor evidence="6">
        <name>heme</name>
        <dbReference type="ChEBI" id="CHEBI:30413"/>
    </cofactor>
</comment>
<evidence type="ECO:0000256" key="1">
    <source>
        <dbReference type="ARBA" id="ARBA00004167"/>
    </source>
</evidence>
<dbReference type="InterPro" id="IPR001128">
    <property type="entry name" value="Cyt_P450"/>
</dbReference>
<sequence>MTYLHCVVLESLRMHPPGSQRYVRAEDAAEVAGVAAVPPTGLRVPFMLGDIGRDGKTWKGPHEFRPERFMPGGEAEDVGLLPGPKEIKMMPFGAGRRFCLGMGLGMLHVKLFLAALVREFDWAPPAGETVDLTEWDGFFKTMGKAAPGDHYLRDDAVAV</sequence>
<dbReference type="PROSITE" id="PS00086">
    <property type="entry name" value="CYTOCHROME_P450"/>
    <property type="match status" value="1"/>
</dbReference>
<dbReference type="InterPro" id="IPR017972">
    <property type="entry name" value="Cyt_P450_CS"/>
</dbReference>
<dbReference type="GO" id="GO:0016020">
    <property type="term" value="C:membrane"/>
    <property type="evidence" value="ECO:0007669"/>
    <property type="project" value="UniProtKB-SubCell"/>
</dbReference>
<reference evidence="8" key="1">
    <citation type="journal article" date="2012" name="Nat. Biotechnol.">
        <title>Reference genome sequence of the model plant Setaria.</title>
        <authorList>
            <person name="Bennetzen J.L."/>
            <person name="Schmutz J."/>
            <person name="Wang H."/>
            <person name="Percifield R."/>
            <person name="Hawkins J."/>
            <person name="Pontaroli A.C."/>
            <person name="Estep M."/>
            <person name="Feng L."/>
            <person name="Vaughn J.N."/>
            <person name="Grimwood J."/>
            <person name="Jenkins J."/>
            <person name="Barry K."/>
            <person name="Lindquist E."/>
            <person name="Hellsten U."/>
            <person name="Deshpande S."/>
            <person name="Wang X."/>
            <person name="Wu X."/>
            <person name="Mitros T."/>
            <person name="Triplett J."/>
            <person name="Yang X."/>
            <person name="Ye C.Y."/>
            <person name="Mauro-Herrera M."/>
            <person name="Wang L."/>
            <person name="Li P."/>
            <person name="Sharma M."/>
            <person name="Sharma R."/>
            <person name="Ronald P.C."/>
            <person name="Panaud O."/>
            <person name="Kellogg E.A."/>
            <person name="Brutnell T.P."/>
            <person name="Doust A.N."/>
            <person name="Tuskan G.A."/>
            <person name="Rokhsar D."/>
            <person name="Devos K.M."/>
        </authorList>
    </citation>
    <scope>NUCLEOTIDE SEQUENCE [LARGE SCALE GENOMIC DNA]</scope>
    <source>
        <strain evidence="8">Yugu1</strain>
    </source>
</reference>
<dbReference type="GO" id="GO:0020037">
    <property type="term" value="F:heme binding"/>
    <property type="evidence" value="ECO:0007669"/>
    <property type="project" value="InterPro"/>
</dbReference>
<evidence type="ECO:0000256" key="2">
    <source>
        <dbReference type="ARBA" id="ARBA00022692"/>
    </source>
</evidence>
<dbReference type="PANTHER" id="PTHR24298">
    <property type="entry name" value="FLAVONOID 3'-MONOOXYGENASE-RELATED"/>
    <property type="match status" value="1"/>
</dbReference>
<dbReference type="GO" id="GO:0005506">
    <property type="term" value="F:iron ion binding"/>
    <property type="evidence" value="ECO:0007669"/>
    <property type="project" value="InterPro"/>
</dbReference>
<name>A0A368PLE4_SETIT</name>
<dbReference type="SUPFAM" id="SSF48264">
    <property type="entry name" value="Cytochrome P450"/>
    <property type="match status" value="1"/>
</dbReference>
<protein>
    <recommendedName>
        <fullName evidence="9">Cytochrome P450</fullName>
    </recommendedName>
</protein>
<keyword evidence="6 7" id="KW-0349">Heme</keyword>
<dbReference type="InterPro" id="IPR036396">
    <property type="entry name" value="Cyt_P450_sf"/>
</dbReference>
<keyword evidence="2" id="KW-0812">Transmembrane</keyword>
<keyword evidence="4" id="KW-1133">Transmembrane helix</keyword>
<evidence type="ECO:0000313" key="8">
    <source>
        <dbReference type="EMBL" id="RCV06479.1"/>
    </source>
</evidence>
<gene>
    <name evidence="8" type="ORF">SETIT_1G165900v2</name>
</gene>
<dbReference type="Pfam" id="PF00067">
    <property type="entry name" value="p450"/>
    <property type="match status" value="1"/>
</dbReference>
<evidence type="ECO:0000256" key="4">
    <source>
        <dbReference type="ARBA" id="ARBA00022989"/>
    </source>
</evidence>
<keyword evidence="3 6" id="KW-0479">Metal-binding</keyword>
<dbReference type="PRINTS" id="PR00385">
    <property type="entry name" value="P450"/>
</dbReference>
<keyword evidence="7" id="KW-0503">Monooxygenase</keyword>
<feature type="binding site" description="axial binding residue" evidence="6">
    <location>
        <position position="99"/>
    </location>
    <ligand>
        <name>heme</name>
        <dbReference type="ChEBI" id="CHEBI:30413"/>
    </ligand>
    <ligandPart>
        <name>Fe</name>
        <dbReference type="ChEBI" id="CHEBI:18248"/>
    </ligandPart>
</feature>
<dbReference type="GO" id="GO:0016705">
    <property type="term" value="F:oxidoreductase activity, acting on paired donors, with incorporation or reduction of molecular oxygen"/>
    <property type="evidence" value="ECO:0007669"/>
    <property type="project" value="InterPro"/>
</dbReference>
<dbReference type="PRINTS" id="PR00463">
    <property type="entry name" value="EP450I"/>
</dbReference>